<reference evidence="1" key="1">
    <citation type="submission" date="2020-01" db="EMBL/GenBank/DDBJ databases">
        <title>Development of genomics and gene disruption for Polysphondylium violaceum indicates a role for the polyketide synthase stlB in stalk morphogenesis.</title>
        <authorList>
            <person name="Narita B."/>
            <person name="Kawabe Y."/>
            <person name="Kin K."/>
            <person name="Saito T."/>
            <person name="Gibbs R."/>
            <person name="Kuspa A."/>
            <person name="Muzny D."/>
            <person name="Queller D."/>
            <person name="Richards S."/>
            <person name="Strassman J."/>
            <person name="Sucgang R."/>
            <person name="Worley K."/>
            <person name="Schaap P."/>
        </authorList>
    </citation>
    <scope>NUCLEOTIDE SEQUENCE</scope>
    <source>
        <strain evidence="1">QSvi11</strain>
    </source>
</reference>
<sequence length="647" mass="75826">MSSHDKITFLNVYRHSFLRYKIFSFLGLGRKDLNLFKNQTIYKSYQDLDVKDLVRLGNGRLLREKLCKFKSLLQDNKATGAKIQYQDWLDFVGGKQNFSKDLFKNQQEIDEFLNICRELGFVTYRFFKDFINFYGFTPERADLLDLGTEKWEFHSSIQKELFLYLLDKKKLQVYNYQQVVVAPYFNECRDLFRTIPNWSDADLLYPVLSSNDHIETFKWLAQVSDLLNYDLYYQKYPNKLPNNQDNQVLQQLYGIRIQTDHPVLVEYPFGSIEIFHFVKNNHPIQLLKYLNNPFYSFAIKDLDLAKEFVLYLKENDIVPTMLLDFQVIDIQLFKDLASLGVGFICPLDSFSTMAFVLESNYQNWSSFSNFYKFSDYKALDSEIHGVLDKIQENPQVMSVCKQTFYKALNKRDLKFVKLFLTMINPAYKVTIKNVTSAYESGSRRLYEYVLAHWTPPQEKTFDDLYIELLKVAIFVKANVKDVCLFSKSIVNNDLVNQLMSFTYKSLSSASGKKKEIMIKIVEILKPRFLNPVSKLDKNLYYQDWNFLGLDFTGAMEALRTSLVNGCLATFKIVLSHMTSDEKEKLSNQIESIVLNYFKTNGPLYYKVPLYIFETFNFTLESFKELYALGQELGNQTLMDIVSSIAKV</sequence>
<dbReference type="AlphaFoldDB" id="A0A8J4V159"/>
<comment type="caution">
    <text evidence="1">The sequence shown here is derived from an EMBL/GenBank/DDBJ whole genome shotgun (WGS) entry which is preliminary data.</text>
</comment>
<keyword evidence="2" id="KW-1185">Reference proteome</keyword>
<evidence type="ECO:0000313" key="2">
    <source>
        <dbReference type="Proteomes" id="UP000695562"/>
    </source>
</evidence>
<protein>
    <submittedName>
        <fullName evidence="1">Uncharacterized protein</fullName>
    </submittedName>
</protein>
<dbReference type="Proteomes" id="UP000695562">
    <property type="component" value="Unassembled WGS sequence"/>
</dbReference>
<gene>
    <name evidence="1" type="ORF">CYY_008541</name>
</gene>
<dbReference type="EMBL" id="AJWJ01000535">
    <property type="protein sequence ID" value="KAF2070142.1"/>
    <property type="molecule type" value="Genomic_DNA"/>
</dbReference>
<name>A0A8J4V159_9MYCE</name>
<accession>A0A8J4V159</accession>
<organism evidence="1 2">
    <name type="scientific">Polysphondylium violaceum</name>
    <dbReference type="NCBI Taxonomy" id="133409"/>
    <lineage>
        <taxon>Eukaryota</taxon>
        <taxon>Amoebozoa</taxon>
        <taxon>Evosea</taxon>
        <taxon>Eumycetozoa</taxon>
        <taxon>Dictyostelia</taxon>
        <taxon>Dictyosteliales</taxon>
        <taxon>Dictyosteliaceae</taxon>
        <taxon>Polysphondylium</taxon>
    </lineage>
</organism>
<proteinExistence type="predicted"/>
<evidence type="ECO:0000313" key="1">
    <source>
        <dbReference type="EMBL" id="KAF2070142.1"/>
    </source>
</evidence>